<sequence length="230" mass="26456">MEIKLLTLQTKELEMMKEFYTQYLGFSICRESQNSFQIQIGTSTLEFTNLNVTGEPYYHFAFNIPSNHFQEAKEWLKGKTTLLLEDGEDEANFSFWPAHACYFEDPAGNIVELIARYNVNANSDTPFSVNNILNISEIGLIVKDAPMVGEQFKEINIFDSDSDLITNSSLNFMQNNKNGVFIILTSIGRRWLFSEKKSEIFPMKITIDKRLVLGVDEEHNFFIDNSDDVI</sequence>
<protein>
    <recommendedName>
        <fullName evidence="1">VOC domain-containing protein</fullName>
    </recommendedName>
</protein>
<dbReference type="InterPro" id="IPR037523">
    <property type="entry name" value="VOC_core"/>
</dbReference>
<dbReference type="Gene3D" id="3.10.180.10">
    <property type="entry name" value="2,3-Dihydroxybiphenyl 1,2-Dioxygenase, domain 1"/>
    <property type="match status" value="1"/>
</dbReference>
<evidence type="ECO:0000259" key="1">
    <source>
        <dbReference type="PROSITE" id="PS51819"/>
    </source>
</evidence>
<accession>A0A921KFJ1</accession>
<dbReference type="InterPro" id="IPR040553">
    <property type="entry name" value="TxDE"/>
</dbReference>
<evidence type="ECO:0000313" key="2">
    <source>
        <dbReference type="EMBL" id="HJF33881.1"/>
    </source>
</evidence>
<proteinExistence type="predicted"/>
<gene>
    <name evidence="2" type="ORF">K8V56_19105</name>
</gene>
<dbReference type="InterPro" id="IPR029068">
    <property type="entry name" value="Glyas_Bleomycin-R_OHBP_Dase"/>
</dbReference>
<evidence type="ECO:0000313" key="3">
    <source>
        <dbReference type="Proteomes" id="UP000698173"/>
    </source>
</evidence>
<name>A0A921KFJ1_SPOPS</name>
<reference evidence="2" key="2">
    <citation type="submission" date="2021-09" db="EMBL/GenBank/DDBJ databases">
        <authorList>
            <person name="Gilroy R."/>
        </authorList>
    </citation>
    <scope>NUCLEOTIDE SEQUENCE</scope>
    <source>
        <strain evidence="2">CHK171-7178</strain>
    </source>
</reference>
<organism evidence="2 3">
    <name type="scientific">Sporosarcina psychrophila</name>
    <name type="common">Bacillus psychrophilus</name>
    <dbReference type="NCBI Taxonomy" id="1476"/>
    <lineage>
        <taxon>Bacteria</taxon>
        <taxon>Bacillati</taxon>
        <taxon>Bacillota</taxon>
        <taxon>Bacilli</taxon>
        <taxon>Bacillales</taxon>
        <taxon>Caryophanaceae</taxon>
        <taxon>Sporosarcina</taxon>
    </lineage>
</organism>
<dbReference type="AlphaFoldDB" id="A0A921KFJ1"/>
<dbReference type="Pfam" id="PF18711">
    <property type="entry name" value="TxDE"/>
    <property type="match status" value="1"/>
</dbReference>
<dbReference type="Proteomes" id="UP000698173">
    <property type="component" value="Unassembled WGS sequence"/>
</dbReference>
<comment type="caution">
    <text evidence="2">The sequence shown here is derived from an EMBL/GenBank/DDBJ whole genome shotgun (WGS) entry which is preliminary data.</text>
</comment>
<reference evidence="2" key="1">
    <citation type="journal article" date="2021" name="PeerJ">
        <title>Extensive microbial diversity within the chicken gut microbiome revealed by metagenomics and culture.</title>
        <authorList>
            <person name="Gilroy R."/>
            <person name="Ravi A."/>
            <person name="Getino M."/>
            <person name="Pursley I."/>
            <person name="Horton D.L."/>
            <person name="Alikhan N.F."/>
            <person name="Baker D."/>
            <person name="Gharbi K."/>
            <person name="Hall N."/>
            <person name="Watson M."/>
            <person name="Adriaenssens E.M."/>
            <person name="Foster-Nyarko E."/>
            <person name="Jarju S."/>
            <person name="Secka A."/>
            <person name="Antonio M."/>
            <person name="Oren A."/>
            <person name="Chaudhuri R.R."/>
            <person name="La Ragione R."/>
            <person name="Hildebrand F."/>
            <person name="Pallen M.J."/>
        </authorList>
    </citation>
    <scope>NUCLEOTIDE SEQUENCE</scope>
    <source>
        <strain evidence="2">CHK171-7178</strain>
    </source>
</reference>
<dbReference type="InterPro" id="IPR004360">
    <property type="entry name" value="Glyas_Fos-R_dOase_dom"/>
</dbReference>
<dbReference type="SUPFAM" id="SSF54593">
    <property type="entry name" value="Glyoxalase/Bleomycin resistance protein/Dihydroxybiphenyl dioxygenase"/>
    <property type="match status" value="1"/>
</dbReference>
<feature type="domain" description="VOC" evidence="1">
    <location>
        <begin position="2"/>
        <end position="116"/>
    </location>
</feature>
<dbReference type="EMBL" id="DYWT01000284">
    <property type="protein sequence ID" value="HJF33881.1"/>
    <property type="molecule type" value="Genomic_DNA"/>
</dbReference>
<dbReference type="Pfam" id="PF00903">
    <property type="entry name" value="Glyoxalase"/>
    <property type="match status" value="1"/>
</dbReference>
<dbReference type="PROSITE" id="PS51819">
    <property type="entry name" value="VOC"/>
    <property type="match status" value="1"/>
</dbReference>